<dbReference type="NCBIfam" id="TIGR01853">
    <property type="entry name" value="lipid_A_lpxD"/>
    <property type="match status" value="1"/>
</dbReference>
<dbReference type="SUPFAM" id="SSF51161">
    <property type="entry name" value="Trimeric LpxA-like enzymes"/>
    <property type="match status" value="1"/>
</dbReference>
<dbReference type="CDD" id="cd03352">
    <property type="entry name" value="LbH_LpxD"/>
    <property type="match status" value="1"/>
</dbReference>
<comment type="subunit">
    <text evidence="7">Homotrimer.</text>
</comment>
<dbReference type="InterPro" id="IPR001451">
    <property type="entry name" value="Hexapep"/>
</dbReference>
<dbReference type="Pfam" id="PF00132">
    <property type="entry name" value="Hexapep"/>
    <property type="match status" value="2"/>
</dbReference>
<dbReference type="KEGG" id="pbas:SMSP2_00146"/>
<keyword evidence="4 7" id="KW-0677">Repeat</keyword>
<comment type="pathway">
    <text evidence="7">Bacterial outer membrane biogenesis; LPS lipid A biosynthesis.</text>
</comment>
<name>A0A1Q2MC44_9BACT</name>
<comment type="function">
    <text evidence="7">Catalyzes the N-acylation of UDP-3-O-acylglucosamine using 3-hydroxyacyl-ACP as the acyl donor. Is involved in the biosynthesis of lipid A, a phosphorylated glycolipid that anchors the lipopolysaccharide to the outer membrane of the cell.</text>
</comment>
<evidence type="ECO:0000256" key="4">
    <source>
        <dbReference type="ARBA" id="ARBA00022737"/>
    </source>
</evidence>
<organism evidence="9 10">
    <name type="scientific">Limihaloglobus sulfuriphilus</name>
    <dbReference type="NCBI Taxonomy" id="1851148"/>
    <lineage>
        <taxon>Bacteria</taxon>
        <taxon>Pseudomonadati</taxon>
        <taxon>Planctomycetota</taxon>
        <taxon>Phycisphaerae</taxon>
        <taxon>Sedimentisphaerales</taxon>
        <taxon>Sedimentisphaeraceae</taxon>
        <taxon>Limihaloglobus</taxon>
    </lineage>
</organism>
<keyword evidence="10" id="KW-1185">Reference proteome</keyword>
<dbReference type="InterPro" id="IPR007691">
    <property type="entry name" value="LpxD"/>
</dbReference>
<dbReference type="GO" id="GO:0103118">
    <property type="term" value="F:UDP-3-O-[(3R)-3-hydroxyacyl]-glucosamine N-acyltransferase activity"/>
    <property type="evidence" value="ECO:0007669"/>
    <property type="project" value="UniProtKB-EC"/>
</dbReference>
<dbReference type="OrthoDB" id="9784739at2"/>
<evidence type="ECO:0000256" key="3">
    <source>
        <dbReference type="ARBA" id="ARBA00022679"/>
    </source>
</evidence>
<keyword evidence="2 7" id="KW-0441">Lipid A biosynthesis</keyword>
<dbReference type="GO" id="GO:0016020">
    <property type="term" value="C:membrane"/>
    <property type="evidence" value="ECO:0007669"/>
    <property type="project" value="GOC"/>
</dbReference>
<dbReference type="STRING" id="1851148.SMSP2_00146"/>
<dbReference type="AlphaFoldDB" id="A0A1Q2MC44"/>
<keyword evidence="5 7" id="KW-0443">Lipid metabolism</keyword>
<dbReference type="RefSeq" id="WP_146682118.1">
    <property type="nucleotide sequence ID" value="NZ_CP019646.1"/>
</dbReference>
<reference evidence="10" key="1">
    <citation type="submission" date="2017-02" db="EMBL/GenBank/DDBJ databases">
        <title>Comparative genomics and description of representatives of a novel lineage of planctomycetes thriving in anoxic sediments.</title>
        <authorList>
            <person name="Spring S."/>
            <person name="Bunk B."/>
            <person name="Sproer C."/>
        </authorList>
    </citation>
    <scope>NUCLEOTIDE SEQUENCE [LARGE SCALE GENOMIC DNA]</scope>
    <source>
        <strain evidence="10">SM-Chi-D1</strain>
    </source>
</reference>
<keyword evidence="3 7" id="KW-0808">Transferase</keyword>
<dbReference type="Proteomes" id="UP000188181">
    <property type="component" value="Chromosome"/>
</dbReference>
<dbReference type="EMBL" id="CP019646">
    <property type="protein sequence ID" value="AQQ69812.1"/>
    <property type="molecule type" value="Genomic_DNA"/>
</dbReference>
<evidence type="ECO:0000313" key="10">
    <source>
        <dbReference type="Proteomes" id="UP000188181"/>
    </source>
</evidence>
<dbReference type="GO" id="GO:0016410">
    <property type="term" value="F:N-acyltransferase activity"/>
    <property type="evidence" value="ECO:0007669"/>
    <property type="project" value="InterPro"/>
</dbReference>
<dbReference type="UniPathway" id="UPA00973"/>
<dbReference type="NCBIfam" id="NF002060">
    <property type="entry name" value="PRK00892.1"/>
    <property type="match status" value="1"/>
</dbReference>
<dbReference type="InterPro" id="IPR020573">
    <property type="entry name" value="UDP_GlcNAc_AcTrfase_non-rep"/>
</dbReference>
<feature type="active site" description="Proton acceptor" evidence="7">
    <location>
        <position position="239"/>
    </location>
</feature>
<dbReference type="EC" id="2.3.1.191" evidence="7"/>
<protein>
    <recommendedName>
        <fullName evidence="7">UDP-3-O-acylglucosamine N-acyltransferase</fullName>
        <ecNumber evidence="7">2.3.1.191</ecNumber>
    </recommendedName>
</protein>
<dbReference type="Gene3D" id="2.160.10.10">
    <property type="entry name" value="Hexapeptide repeat proteins"/>
    <property type="match status" value="1"/>
</dbReference>
<dbReference type="HAMAP" id="MF_00523">
    <property type="entry name" value="LpxD"/>
    <property type="match status" value="1"/>
</dbReference>
<evidence type="ECO:0000256" key="5">
    <source>
        <dbReference type="ARBA" id="ARBA00023098"/>
    </source>
</evidence>
<evidence type="ECO:0000256" key="6">
    <source>
        <dbReference type="ARBA" id="ARBA00023315"/>
    </source>
</evidence>
<evidence type="ECO:0000256" key="7">
    <source>
        <dbReference type="HAMAP-Rule" id="MF_00523"/>
    </source>
</evidence>
<keyword evidence="1 7" id="KW-0444">Lipid biosynthesis</keyword>
<evidence type="ECO:0000313" key="9">
    <source>
        <dbReference type="EMBL" id="AQQ69812.1"/>
    </source>
</evidence>
<proteinExistence type="inferred from homology"/>
<evidence type="ECO:0000259" key="8">
    <source>
        <dbReference type="Pfam" id="PF04613"/>
    </source>
</evidence>
<keyword evidence="6 7" id="KW-0012">Acyltransferase</keyword>
<dbReference type="Pfam" id="PF04613">
    <property type="entry name" value="LpxD"/>
    <property type="match status" value="1"/>
</dbReference>
<evidence type="ECO:0000256" key="2">
    <source>
        <dbReference type="ARBA" id="ARBA00022556"/>
    </source>
</evidence>
<evidence type="ECO:0000256" key="1">
    <source>
        <dbReference type="ARBA" id="ARBA00022516"/>
    </source>
</evidence>
<dbReference type="PANTHER" id="PTHR43378">
    <property type="entry name" value="UDP-3-O-ACYLGLUCOSAMINE N-ACYLTRANSFERASE"/>
    <property type="match status" value="1"/>
</dbReference>
<comment type="catalytic activity">
    <reaction evidence="7">
        <text>a UDP-3-O-[(3R)-3-hydroxyacyl]-alpha-D-glucosamine + a (3R)-hydroxyacyl-[ACP] = a UDP-2-N,3-O-bis[(3R)-3-hydroxyacyl]-alpha-D-glucosamine + holo-[ACP] + H(+)</text>
        <dbReference type="Rhea" id="RHEA:53836"/>
        <dbReference type="Rhea" id="RHEA-COMP:9685"/>
        <dbReference type="Rhea" id="RHEA-COMP:9945"/>
        <dbReference type="ChEBI" id="CHEBI:15378"/>
        <dbReference type="ChEBI" id="CHEBI:64479"/>
        <dbReference type="ChEBI" id="CHEBI:78827"/>
        <dbReference type="ChEBI" id="CHEBI:137740"/>
        <dbReference type="ChEBI" id="CHEBI:137748"/>
        <dbReference type="EC" id="2.3.1.191"/>
    </reaction>
</comment>
<dbReference type="GO" id="GO:0009245">
    <property type="term" value="P:lipid A biosynthetic process"/>
    <property type="evidence" value="ECO:0007669"/>
    <property type="project" value="UniProtKB-UniRule"/>
</dbReference>
<sequence>MTETTLKEIAAHINGRIIGDENIVINTVSPLDTAGQGSISFLANIKYNKYMKTTEASAVLANKELETSAEAIVLCDDPYYSFCRIVELMYGHRQHHKPGISPNASIADTSQIGDDCCVYDYAVIAENVKIGSGCMIYPGVYIGEGTVMGDNCIAYPNSVIFEDCVIGNKVIIQANATIGQDGFGFATHEGVHHKIPHIKRVILEDDVEIGSNAAIERGSLRDTVIGAGAKIGDSVTIGHGARIGRGCLLVPQVGVAGTAELGQYCVIGGQAAIVGHIKVGDMVMAAGQAAITNDVEAGKQVAGSPAIDAGKARRAYTLIQTLPEMKLEIKRLSKELEELKKAHGSNE</sequence>
<feature type="domain" description="UDP-3-O-[3-hydroxymyristoyl] glucosamine N-acyltransferase non-repeat region" evidence="8">
    <location>
        <begin position="22"/>
        <end position="88"/>
    </location>
</feature>
<comment type="similarity">
    <text evidence="7">Belongs to the transferase hexapeptide repeat family. LpxD subfamily.</text>
</comment>
<dbReference type="Gene3D" id="3.40.1390.10">
    <property type="entry name" value="MurE/MurF, N-terminal domain"/>
    <property type="match status" value="1"/>
</dbReference>
<dbReference type="InterPro" id="IPR011004">
    <property type="entry name" value="Trimer_LpxA-like_sf"/>
</dbReference>
<gene>
    <name evidence="9" type="primary">lpxD_1</name>
    <name evidence="7" type="synonym">lpxD</name>
    <name evidence="9" type="ORF">SMSP2_00146</name>
</gene>
<dbReference type="PANTHER" id="PTHR43378:SF2">
    <property type="entry name" value="UDP-3-O-ACYLGLUCOSAMINE N-ACYLTRANSFERASE 1, MITOCHONDRIAL-RELATED"/>
    <property type="match status" value="1"/>
</dbReference>
<accession>A0A1Q2MC44</accession>